<proteinExistence type="predicted"/>
<evidence type="ECO:0000313" key="11">
    <source>
        <dbReference type="EMBL" id="HFH29794.1"/>
    </source>
</evidence>
<evidence type="ECO:0000256" key="7">
    <source>
        <dbReference type="ARBA" id="ARBA00022989"/>
    </source>
</evidence>
<keyword evidence="2" id="KW-0597">Phosphoprotein</keyword>
<keyword evidence="4" id="KW-0288">FMN</keyword>
<evidence type="ECO:0000256" key="6">
    <source>
        <dbReference type="ARBA" id="ARBA00022967"/>
    </source>
</evidence>
<keyword evidence="3" id="KW-0285">Flavoprotein</keyword>
<evidence type="ECO:0000256" key="3">
    <source>
        <dbReference type="ARBA" id="ARBA00022630"/>
    </source>
</evidence>
<sequence>MRKVLYSLAPIFLFSIYLYGLRPILTALVVFPLGVLVEYLFEKKRGKKVSEAVLVTCALYTLSMPPVVPLWIVAVGILFTVFMAKEVYGGFGRNVFNPAIAGRLFVYISFATIMQAGFVQPGAFGAASGLLGYPVDGMTAATPLAQLRHGEPLSVLNAILGFRMGSMGESSVILIVLAGIYLVATKTASWRLMVSTIGSAVVLNGILLLAGVSRVLPMESLLVGSFLFVAVFMATDPVSAPKKPLAQWLYGIVIGISVVLIRSFSLFPEGTSFAVLLANTAASLFDDLVGGNKAKAAPAKPGAAPAAKGAPATAAPAKQGGPSAAPAAPAKPGAAPAAKGAPATAAPAKQGGPSAAPAAPSVTAKDSGGTK</sequence>
<dbReference type="AlphaFoldDB" id="A0A7C3EDV5"/>
<dbReference type="PANTHER" id="PTHR30578:SF1">
    <property type="entry name" value="NA(+)-TRANSLOCATING NADH-QUINONE REDUCTASE SUBUNIT B"/>
    <property type="match status" value="1"/>
</dbReference>
<evidence type="ECO:0000256" key="10">
    <source>
        <dbReference type="SAM" id="Phobius"/>
    </source>
</evidence>
<feature type="transmembrane region" description="Helical" evidence="10">
    <location>
        <begin position="104"/>
        <end position="133"/>
    </location>
</feature>
<evidence type="ECO:0000256" key="1">
    <source>
        <dbReference type="ARBA" id="ARBA00022448"/>
    </source>
</evidence>
<feature type="transmembrane region" description="Helical" evidence="10">
    <location>
        <begin position="216"/>
        <end position="235"/>
    </location>
</feature>
<keyword evidence="6" id="KW-1278">Translocase</keyword>
<evidence type="ECO:0000256" key="5">
    <source>
        <dbReference type="ARBA" id="ARBA00022692"/>
    </source>
</evidence>
<dbReference type="GO" id="GO:0005886">
    <property type="term" value="C:plasma membrane"/>
    <property type="evidence" value="ECO:0007669"/>
    <property type="project" value="TreeGrafter"/>
</dbReference>
<name>A0A7C3EDV5_9SPIR</name>
<reference evidence="11" key="1">
    <citation type="journal article" date="2020" name="mSystems">
        <title>Genome- and Community-Level Interaction Insights into Carbon Utilization and Element Cycling Functions of Hydrothermarchaeota in Hydrothermal Sediment.</title>
        <authorList>
            <person name="Zhou Z."/>
            <person name="Liu Y."/>
            <person name="Xu W."/>
            <person name="Pan J."/>
            <person name="Luo Z.H."/>
            <person name="Li M."/>
        </authorList>
    </citation>
    <scope>NUCLEOTIDE SEQUENCE [LARGE SCALE GENOMIC DNA]</scope>
    <source>
        <strain evidence="11">SpSt-503</strain>
    </source>
</reference>
<evidence type="ECO:0000256" key="8">
    <source>
        <dbReference type="ARBA" id="ARBA00023136"/>
    </source>
</evidence>
<organism evidence="11">
    <name type="scientific">Gracilinema caldarium</name>
    <dbReference type="NCBI Taxonomy" id="215591"/>
    <lineage>
        <taxon>Bacteria</taxon>
        <taxon>Pseudomonadati</taxon>
        <taxon>Spirochaetota</taxon>
        <taxon>Spirochaetia</taxon>
        <taxon>Spirochaetales</taxon>
        <taxon>Breznakiellaceae</taxon>
        <taxon>Gracilinema</taxon>
    </lineage>
</organism>
<feature type="compositionally biased region" description="Low complexity" evidence="9">
    <location>
        <begin position="299"/>
        <end position="361"/>
    </location>
</feature>
<evidence type="ECO:0000256" key="2">
    <source>
        <dbReference type="ARBA" id="ARBA00022553"/>
    </source>
</evidence>
<gene>
    <name evidence="11" type="ORF">ENS59_09845</name>
</gene>
<keyword evidence="5 10" id="KW-0812">Transmembrane</keyword>
<dbReference type="InterPro" id="IPR004338">
    <property type="entry name" value="NqrB/RnfD"/>
</dbReference>
<dbReference type="PANTHER" id="PTHR30578">
    <property type="entry name" value="ELECTRON TRANSPORT COMPLEX PROTEIN RNFD"/>
    <property type="match status" value="1"/>
</dbReference>
<evidence type="ECO:0000256" key="4">
    <source>
        <dbReference type="ARBA" id="ARBA00022643"/>
    </source>
</evidence>
<feature type="transmembrane region" description="Helical" evidence="10">
    <location>
        <begin position="190"/>
        <end position="209"/>
    </location>
</feature>
<protein>
    <submittedName>
        <fullName evidence="11">NADH:ubiquinone oxidoreductase, Na translocating, B subunit</fullName>
    </submittedName>
</protein>
<keyword evidence="11" id="KW-0830">Ubiquinone</keyword>
<dbReference type="EMBL" id="DSVL01000300">
    <property type="protein sequence ID" value="HFH29794.1"/>
    <property type="molecule type" value="Genomic_DNA"/>
</dbReference>
<feature type="transmembrane region" description="Helical" evidence="10">
    <location>
        <begin position="53"/>
        <end position="84"/>
    </location>
</feature>
<feature type="region of interest" description="Disordered" evidence="9">
    <location>
        <begin position="299"/>
        <end position="371"/>
    </location>
</feature>
<keyword evidence="7 10" id="KW-1133">Transmembrane helix</keyword>
<feature type="transmembrane region" description="Helical" evidence="10">
    <location>
        <begin position="20"/>
        <end position="41"/>
    </location>
</feature>
<evidence type="ECO:0000256" key="9">
    <source>
        <dbReference type="SAM" id="MobiDB-lite"/>
    </source>
</evidence>
<accession>A0A7C3EDV5</accession>
<dbReference type="GO" id="GO:0055085">
    <property type="term" value="P:transmembrane transport"/>
    <property type="evidence" value="ECO:0007669"/>
    <property type="project" value="InterPro"/>
</dbReference>
<keyword evidence="1" id="KW-0813">Transport</keyword>
<dbReference type="Pfam" id="PF03116">
    <property type="entry name" value="NQR2_RnfD_RnfE"/>
    <property type="match status" value="1"/>
</dbReference>
<feature type="transmembrane region" description="Helical" evidence="10">
    <location>
        <begin position="247"/>
        <end position="267"/>
    </location>
</feature>
<keyword evidence="8 10" id="KW-0472">Membrane</keyword>
<comment type="caution">
    <text evidence="11">The sequence shown here is derived from an EMBL/GenBank/DDBJ whole genome shotgun (WGS) entry which is preliminary data.</text>
</comment>
<feature type="transmembrane region" description="Helical" evidence="10">
    <location>
        <begin position="154"/>
        <end position="184"/>
    </location>
</feature>